<sequence length="192" mass="21613">MKAFHIDLSHVEETCGILVKFRSHKLEMQAHDATTMAAARQQNSALAALPLETCTRCFTHFVHVPEDLFPSDRISWIRILRPQKDPTIPVPDLIQMSIYIPEGYQLQHFQKVLLKRSSYFPAILKYYGLDEHTATALSLDMLMGWRSISSTALSGWLCTRGADGSGLSAHGGYLQHLCSYPVYPSPDNDYSV</sequence>
<dbReference type="STRING" id="1920490.GCA_001895925_05268"/>
<dbReference type="RefSeq" id="WP_073074208.1">
    <property type="nucleotide sequence ID" value="NZ_MPPI01000031.1"/>
</dbReference>
<evidence type="ECO:0000313" key="2">
    <source>
        <dbReference type="Proteomes" id="UP000238634"/>
    </source>
</evidence>
<dbReference type="EMBL" id="PVWG01000004">
    <property type="protein sequence ID" value="PSB20977.1"/>
    <property type="molecule type" value="Genomic_DNA"/>
</dbReference>
<keyword evidence="2" id="KW-1185">Reference proteome</keyword>
<organism evidence="1 2">
    <name type="scientific">Phormidesmis priestleyi ULC007</name>
    <dbReference type="NCBI Taxonomy" id="1920490"/>
    <lineage>
        <taxon>Bacteria</taxon>
        <taxon>Bacillati</taxon>
        <taxon>Cyanobacteriota</taxon>
        <taxon>Cyanophyceae</taxon>
        <taxon>Leptolyngbyales</taxon>
        <taxon>Leptolyngbyaceae</taxon>
        <taxon>Phormidesmis</taxon>
    </lineage>
</organism>
<evidence type="ECO:0000313" key="1">
    <source>
        <dbReference type="EMBL" id="PSB20977.1"/>
    </source>
</evidence>
<proteinExistence type="predicted"/>
<dbReference type="AlphaFoldDB" id="A0A2T1DKF4"/>
<protein>
    <submittedName>
        <fullName evidence="1">Uncharacterized protein</fullName>
    </submittedName>
</protein>
<accession>A0A2T1DKF4</accession>
<dbReference type="OrthoDB" id="1488190at2"/>
<comment type="caution">
    <text evidence="1">The sequence shown here is derived from an EMBL/GenBank/DDBJ whole genome shotgun (WGS) entry which is preliminary data.</text>
</comment>
<dbReference type="Proteomes" id="UP000238634">
    <property type="component" value="Unassembled WGS sequence"/>
</dbReference>
<reference evidence="1 2" key="2">
    <citation type="submission" date="2018-03" db="EMBL/GenBank/DDBJ databases">
        <title>The ancient ancestry and fast evolution of plastids.</title>
        <authorList>
            <person name="Moore K.R."/>
            <person name="Magnabosco C."/>
            <person name="Momper L."/>
            <person name="Gold D.A."/>
            <person name="Bosak T."/>
            <person name="Fournier G.P."/>
        </authorList>
    </citation>
    <scope>NUCLEOTIDE SEQUENCE [LARGE SCALE GENOMIC DNA]</scope>
    <source>
        <strain evidence="1 2">ULC007</strain>
    </source>
</reference>
<reference evidence="1 2" key="1">
    <citation type="submission" date="2018-02" db="EMBL/GenBank/DDBJ databases">
        <authorList>
            <person name="Cohen D.B."/>
            <person name="Kent A.D."/>
        </authorList>
    </citation>
    <scope>NUCLEOTIDE SEQUENCE [LARGE SCALE GENOMIC DNA]</scope>
    <source>
        <strain evidence="1 2">ULC007</strain>
    </source>
</reference>
<name>A0A2T1DKF4_9CYAN</name>
<gene>
    <name evidence="1" type="ORF">C7B65_06130</name>
</gene>